<evidence type="ECO:0000256" key="5">
    <source>
        <dbReference type="ARBA" id="ARBA00023004"/>
    </source>
</evidence>
<evidence type="ECO:0000256" key="3">
    <source>
        <dbReference type="ARBA" id="ARBA00022691"/>
    </source>
</evidence>
<dbReference type="InterPro" id="IPR013785">
    <property type="entry name" value="Aldolase_TIM"/>
</dbReference>
<dbReference type="GO" id="GO:0051539">
    <property type="term" value="F:4 iron, 4 sulfur cluster binding"/>
    <property type="evidence" value="ECO:0007669"/>
    <property type="project" value="UniProtKB-KW"/>
</dbReference>
<keyword evidence="5" id="KW-0408">Iron</keyword>
<dbReference type="PANTHER" id="PTHR11228">
    <property type="entry name" value="RADICAL SAM DOMAIN PROTEIN"/>
    <property type="match status" value="1"/>
</dbReference>
<reference evidence="9" key="1">
    <citation type="submission" date="2016-10" db="EMBL/GenBank/DDBJ databases">
        <authorList>
            <person name="Varghese N."/>
            <person name="Submissions S."/>
        </authorList>
    </citation>
    <scope>NUCLEOTIDE SEQUENCE [LARGE SCALE GENOMIC DNA]</scope>
    <source>
        <strain evidence="9">Gh-67</strain>
    </source>
</reference>
<accession>A0A1G7Z0Z9</accession>
<dbReference type="GO" id="GO:0046872">
    <property type="term" value="F:metal ion binding"/>
    <property type="evidence" value="ECO:0007669"/>
    <property type="project" value="UniProtKB-KW"/>
</dbReference>
<name>A0A1G7Z0Z9_9SPHI</name>
<dbReference type="CDD" id="cd21109">
    <property type="entry name" value="SPASM"/>
    <property type="match status" value="1"/>
</dbReference>
<evidence type="ECO:0000256" key="4">
    <source>
        <dbReference type="ARBA" id="ARBA00022723"/>
    </source>
</evidence>
<dbReference type="Pfam" id="PF04055">
    <property type="entry name" value="Radical_SAM"/>
    <property type="match status" value="1"/>
</dbReference>
<evidence type="ECO:0000256" key="6">
    <source>
        <dbReference type="ARBA" id="ARBA00023014"/>
    </source>
</evidence>
<dbReference type="STRING" id="551996.SAMN05192573_106114"/>
<keyword evidence="3" id="KW-0949">S-adenosyl-L-methionine</keyword>
<evidence type="ECO:0000256" key="2">
    <source>
        <dbReference type="ARBA" id="ARBA00022485"/>
    </source>
</evidence>
<dbReference type="Proteomes" id="UP000199705">
    <property type="component" value="Unassembled WGS sequence"/>
</dbReference>
<evidence type="ECO:0000313" key="9">
    <source>
        <dbReference type="Proteomes" id="UP000199705"/>
    </source>
</evidence>
<dbReference type="InterPro" id="IPR058240">
    <property type="entry name" value="rSAM_sf"/>
</dbReference>
<dbReference type="InterPro" id="IPR023885">
    <property type="entry name" value="4Fe4S-binding_SPASM_dom"/>
</dbReference>
<dbReference type="PANTHER" id="PTHR11228:SF7">
    <property type="entry name" value="PQQA PEPTIDE CYCLASE"/>
    <property type="match status" value="1"/>
</dbReference>
<evidence type="ECO:0000256" key="1">
    <source>
        <dbReference type="ARBA" id="ARBA00001966"/>
    </source>
</evidence>
<dbReference type="CDD" id="cd01335">
    <property type="entry name" value="Radical_SAM"/>
    <property type="match status" value="1"/>
</dbReference>
<dbReference type="InterPro" id="IPR007197">
    <property type="entry name" value="rSAM"/>
</dbReference>
<dbReference type="GO" id="GO:0003824">
    <property type="term" value="F:catalytic activity"/>
    <property type="evidence" value="ECO:0007669"/>
    <property type="project" value="InterPro"/>
</dbReference>
<dbReference type="EMBL" id="FNCG01000006">
    <property type="protein sequence ID" value="SDH02452.1"/>
    <property type="molecule type" value="Genomic_DNA"/>
</dbReference>
<dbReference type="InterPro" id="IPR017200">
    <property type="entry name" value="PqqE-like"/>
</dbReference>
<gene>
    <name evidence="8" type="ORF">SAMN05192573_106114</name>
</gene>
<dbReference type="Gene3D" id="3.20.20.70">
    <property type="entry name" value="Aldolase class I"/>
    <property type="match status" value="1"/>
</dbReference>
<keyword evidence="9" id="KW-1185">Reference proteome</keyword>
<keyword evidence="6" id="KW-0411">Iron-sulfur</keyword>
<dbReference type="AlphaFoldDB" id="A0A1G7Z0Z9"/>
<dbReference type="SFLD" id="SFLDS00029">
    <property type="entry name" value="Radical_SAM"/>
    <property type="match status" value="1"/>
</dbReference>
<proteinExistence type="predicted"/>
<organism evidence="8 9">
    <name type="scientific">Mucilaginibacter gossypii</name>
    <dbReference type="NCBI Taxonomy" id="551996"/>
    <lineage>
        <taxon>Bacteria</taxon>
        <taxon>Pseudomonadati</taxon>
        <taxon>Bacteroidota</taxon>
        <taxon>Sphingobacteriia</taxon>
        <taxon>Sphingobacteriales</taxon>
        <taxon>Sphingobacteriaceae</taxon>
        <taxon>Mucilaginibacter</taxon>
    </lineage>
</organism>
<dbReference type="PROSITE" id="PS51918">
    <property type="entry name" value="RADICAL_SAM"/>
    <property type="match status" value="1"/>
</dbReference>
<dbReference type="SFLD" id="SFLDG01067">
    <property type="entry name" value="SPASM/twitch_domain_containing"/>
    <property type="match status" value="1"/>
</dbReference>
<dbReference type="Pfam" id="PF13186">
    <property type="entry name" value="SPASM"/>
    <property type="match status" value="1"/>
</dbReference>
<sequence length="350" mass="39808">MQMTGQSLYHTFQRFRTLQTHRIAALPIVILMPHSACNCRCVMCDIWKDNKNLKQLTEADVTDLLSALRKFGTKQVLMSGGEALLNANFFRLCEILRAEKIKVTLLSTGLSIKKNAFDILRWVDDLIVSLDGDELLHDAIRNVPGAFNKLREGVKFIKSIEPKYRITARTVVHRLNYRNWPAIIEAARQMEIDQVSFLPADVSSHAFNRQTAWAEPRQHEILPTENELAEFQEMTNQVLANKSDFANRFIAESPARIRDIYGYYAAFYGHNAFPFKKCNAPWVSAVIEADGAVRPCFFHEAIGNIRDNSLNDILNSKEAINFRKTLDMANDPTCVKCVCSLNLSPLARLD</sequence>
<feature type="domain" description="Radical SAM core" evidence="7">
    <location>
        <begin position="23"/>
        <end position="244"/>
    </location>
</feature>
<evidence type="ECO:0000313" key="8">
    <source>
        <dbReference type="EMBL" id="SDH02452.1"/>
    </source>
</evidence>
<evidence type="ECO:0000259" key="7">
    <source>
        <dbReference type="PROSITE" id="PS51918"/>
    </source>
</evidence>
<comment type="cofactor">
    <cofactor evidence="1">
        <name>[4Fe-4S] cluster</name>
        <dbReference type="ChEBI" id="CHEBI:49883"/>
    </cofactor>
</comment>
<dbReference type="PIRSF" id="PIRSF037420">
    <property type="entry name" value="PQQ_syn_pqqE"/>
    <property type="match status" value="1"/>
</dbReference>
<keyword evidence="4" id="KW-0479">Metal-binding</keyword>
<dbReference type="InterPro" id="IPR050377">
    <property type="entry name" value="Radical_SAM_PqqE_MftC-like"/>
</dbReference>
<protein>
    <submittedName>
        <fullName evidence="8">Radical SAM superfamily enzyme, MoaA/NifB/PqqE/SkfB family</fullName>
    </submittedName>
</protein>
<dbReference type="SUPFAM" id="SSF102114">
    <property type="entry name" value="Radical SAM enzymes"/>
    <property type="match status" value="1"/>
</dbReference>
<keyword evidence="2" id="KW-0004">4Fe-4S</keyword>